<protein>
    <recommendedName>
        <fullName evidence="7">Succinate--CoA ligase [ADP-forming] subunit beta</fullName>
        <ecNumber evidence="7">6.2.1.5</ecNumber>
    </recommendedName>
    <alternativeName>
        <fullName evidence="7">Succinyl-CoA synthetase subunit beta</fullName>
        <shortName evidence="7">SCS-beta</shortName>
    </alternativeName>
</protein>
<dbReference type="Proteomes" id="UP000594464">
    <property type="component" value="Chromosome"/>
</dbReference>
<accession>A0A7T0C2W7</accession>
<dbReference type="EMBL" id="CP048620">
    <property type="protein sequence ID" value="QPJ65501.1"/>
    <property type="molecule type" value="Genomic_DNA"/>
</dbReference>
<keyword evidence="4 7" id="KW-0479">Metal-binding</keyword>
<feature type="binding site" evidence="7">
    <location>
        <begin position="321"/>
        <end position="323"/>
    </location>
    <ligand>
        <name>substrate</name>
        <note>ligand shared with subunit alpha</note>
    </ligand>
</feature>
<keyword evidence="3 7" id="KW-0436">Ligase</keyword>
<evidence type="ECO:0000256" key="8">
    <source>
        <dbReference type="PROSITE-ProRule" id="PRU00409"/>
    </source>
</evidence>
<dbReference type="InterPro" id="IPR016102">
    <property type="entry name" value="Succinyl-CoA_synth-like"/>
</dbReference>
<evidence type="ECO:0000256" key="5">
    <source>
        <dbReference type="ARBA" id="ARBA00022741"/>
    </source>
</evidence>
<reference evidence="11" key="1">
    <citation type="submission" date="2020-02" db="EMBL/GenBank/DDBJ databases">
        <title>Genomic and physiological characterization of two novel Nitrospinaceae genera.</title>
        <authorList>
            <person name="Mueller A.J."/>
            <person name="Jung M.-Y."/>
            <person name="Strachan C.R."/>
            <person name="Herbold C.W."/>
            <person name="Kirkegaard R.H."/>
            <person name="Daims H."/>
        </authorList>
    </citation>
    <scope>NUCLEOTIDE SEQUENCE [LARGE SCALE GENOMIC DNA]</scope>
</reference>
<dbReference type="GO" id="GO:0004775">
    <property type="term" value="F:succinate-CoA ligase (ADP-forming) activity"/>
    <property type="evidence" value="ECO:0007669"/>
    <property type="project" value="UniProtKB-UniRule"/>
</dbReference>
<evidence type="ECO:0000256" key="7">
    <source>
        <dbReference type="HAMAP-Rule" id="MF_00558"/>
    </source>
</evidence>
<gene>
    <name evidence="7 10" type="primary">sucC</name>
    <name evidence="10" type="ORF">G3M78_08885</name>
</gene>
<dbReference type="PIRSF" id="PIRSF001554">
    <property type="entry name" value="SucCS_beta"/>
    <property type="match status" value="1"/>
</dbReference>
<comment type="function">
    <text evidence="7">Succinyl-CoA synthetase functions in the citric acid cycle (TCA), coupling the hydrolysis of succinyl-CoA to the synthesis of either ATP or GTP and thus represents the only step of substrate-level phosphorylation in the TCA. The beta subunit provides nucleotide specificity of the enzyme and binds the substrate succinate, while the binding sites for coenzyme A and phosphate are found in the alpha subunit.</text>
</comment>
<comment type="pathway">
    <text evidence="7">Carbohydrate metabolism; tricarboxylic acid cycle; succinate from succinyl-CoA (ligase route): step 1/1.</text>
</comment>
<dbReference type="Pfam" id="PF08442">
    <property type="entry name" value="ATP-grasp_2"/>
    <property type="match status" value="1"/>
</dbReference>
<feature type="binding site" evidence="7">
    <location>
        <position position="46"/>
    </location>
    <ligand>
        <name>ATP</name>
        <dbReference type="ChEBI" id="CHEBI:30616"/>
    </ligand>
</feature>
<dbReference type="InterPro" id="IPR013815">
    <property type="entry name" value="ATP_grasp_subdomain_1"/>
</dbReference>
<comment type="catalytic activity">
    <reaction evidence="7">
        <text>GTP + succinate + CoA = succinyl-CoA + GDP + phosphate</text>
        <dbReference type="Rhea" id="RHEA:22120"/>
        <dbReference type="ChEBI" id="CHEBI:30031"/>
        <dbReference type="ChEBI" id="CHEBI:37565"/>
        <dbReference type="ChEBI" id="CHEBI:43474"/>
        <dbReference type="ChEBI" id="CHEBI:57287"/>
        <dbReference type="ChEBI" id="CHEBI:57292"/>
        <dbReference type="ChEBI" id="CHEBI:58189"/>
    </reaction>
</comment>
<comment type="catalytic activity">
    <reaction evidence="7">
        <text>succinate + ATP + CoA = succinyl-CoA + ADP + phosphate</text>
        <dbReference type="Rhea" id="RHEA:17661"/>
        <dbReference type="ChEBI" id="CHEBI:30031"/>
        <dbReference type="ChEBI" id="CHEBI:30616"/>
        <dbReference type="ChEBI" id="CHEBI:43474"/>
        <dbReference type="ChEBI" id="CHEBI:57287"/>
        <dbReference type="ChEBI" id="CHEBI:57292"/>
        <dbReference type="ChEBI" id="CHEBI:456216"/>
        <dbReference type="EC" id="6.2.1.5"/>
    </reaction>
</comment>
<feature type="binding site" evidence="7">
    <location>
        <position position="99"/>
    </location>
    <ligand>
        <name>ATP</name>
        <dbReference type="ChEBI" id="CHEBI:30616"/>
    </ligand>
</feature>
<comment type="similarity">
    <text evidence="1 7">Belongs to the succinate/malate CoA ligase beta subunit family.</text>
</comment>
<keyword evidence="2 7" id="KW-0816">Tricarboxylic acid cycle</keyword>
<feature type="binding site" evidence="7">
    <location>
        <begin position="53"/>
        <end position="55"/>
    </location>
    <ligand>
        <name>ATP</name>
        <dbReference type="ChEBI" id="CHEBI:30616"/>
    </ligand>
</feature>
<dbReference type="HAMAP" id="MF_00558">
    <property type="entry name" value="Succ_CoA_beta"/>
    <property type="match status" value="1"/>
</dbReference>
<dbReference type="PROSITE" id="PS01217">
    <property type="entry name" value="SUCCINYL_COA_LIG_3"/>
    <property type="match status" value="1"/>
</dbReference>
<dbReference type="KEGG" id="nva:G3M78_08885"/>
<dbReference type="SUPFAM" id="SSF52210">
    <property type="entry name" value="Succinyl-CoA synthetase domains"/>
    <property type="match status" value="1"/>
</dbReference>
<dbReference type="GO" id="GO:0006099">
    <property type="term" value="P:tricarboxylic acid cycle"/>
    <property type="evidence" value="ECO:0007669"/>
    <property type="project" value="UniProtKB-UniRule"/>
</dbReference>
<dbReference type="GO" id="GO:0042709">
    <property type="term" value="C:succinate-CoA ligase complex"/>
    <property type="evidence" value="ECO:0007669"/>
    <property type="project" value="TreeGrafter"/>
</dbReference>
<keyword evidence="5 7" id="KW-0547">Nucleotide-binding</keyword>
<dbReference type="AlphaFoldDB" id="A0A7T0C2W7"/>
<dbReference type="PANTHER" id="PTHR11815:SF10">
    <property type="entry name" value="SUCCINATE--COA LIGASE [GDP-FORMING] SUBUNIT BETA, MITOCHONDRIAL"/>
    <property type="match status" value="1"/>
</dbReference>
<proteinExistence type="inferred from homology"/>
<sequence length="386" mass="41975">MKIHEYQAKEILRKYNVPVPNGIVVDKASQAPAAAKKIGTPVVVVKAQIHAGGRGKGGGVKLAKSPADAEKHAKKILGMTLVTPQTGPEGRLVKKVLIEEGMDIAKELYFGIVIDRETSLPLIMASEAGGMEIEEVAAETPEKIIKETVDPVIGVKPYLARKIAFQLNVSKEAMKEMVPFIINLYECFKKEDCSMLEINPLVITRENRVLSLDAKFDIDDNAMHRHKDTLAYRDLDEEDPMEVDASSFNLNYIKLEGNIGCMVNGAGLAMATMDIIKLSGGEPANFLDVGGGANEEMIENGFRILLADPHVKAIFINIFGGILRCDILARGVVSAAKKLDVKVPIVVRMEGTNMEDGHLILKNSGMNFLVGDGMKDAAQKVVKAIQ</sequence>
<evidence type="ECO:0000313" key="11">
    <source>
        <dbReference type="Proteomes" id="UP000594464"/>
    </source>
</evidence>
<feature type="domain" description="ATP-grasp" evidence="9">
    <location>
        <begin position="9"/>
        <end position="227"/>
    </location>
</feature>
<dbReference type="GO" id="GO:0006104">
    <property type="term" value="P:succinyl-CoA metabolic process"/>
    <property type="evidence" value="ECO:0007669"/>
    <property type="project" value="TreeGrafter"/>
</dbReference>
<dbReference type="Gene3D" id="3.30.470.20">
    <property type="entry name" value="ATP-grasp fold, B domain"/>
    <property type="match status" value="1"/>
</dbReference>
<comment type="cofactor">
    <cofactor evidence="7">
        <name>Mg(2+)</name>
        <dbReference type="ChEBI" id="CHEBI:18420"/>
    </cofactor>
    <text evidence="7">Binds 1 Mg(2+) ion per subunit.</text>
</comment>
<organism evidence="10 11">
    <name type="scientific">Candidatus Nitrohelix vancouverensis</name>
    <dbReference type="NCBI Taxonomy" id="2705534"/>
    <lineage>
        <taxon>Bacteria</taxon>
        <taxon>Pseudomonadati</taxon>
        <taxon>Nitrospinota/Tectimicrobiota group</taxon>
        <taxon>Nitrospinota</taxon>
        <taxon>Nitrospinia</taxon>
        <taxon>Nitrospinales</taxon>
        <taxon>Nitrospinaceae</taxon>
        <taxon>Candidatus Nitrohelix</taxon>
    </lineage>
</organism>
<comment type="subunit">
    <text evidence="7">Heterotetramer of two alpha and two beta subunits.</text>
</comment>
<dbReference type="FunFam" id="3.40.50.261:FF:000001">
    <property type="entry name" value="Succinate--CoA ligase [ADP-forming] subunit beta"/>
    <property type="match status" value="1"/>
</dbReference>
<feature type="binding site" evidence="7">
    <location>
        <position position="264"/>
    </location>
    <ligand>
        <name>substrate</name>
        <note>ligand shared with subunit alpha</note>
    </ligand>
</feature>
<evidence type="ECO:0000256" key="1">
    <source>
        <dbReference type="ARBA" id="ARBA00009182"/>
    </source>
</evidence>
<dbReference type="EC" id="6.2.1.5" evidence="7"/>
<evidence type="ECO:0000256" key="3">
    <source>
        <dbReference type="ARBA" id="ARBA00022598"/>
    </source>
</evidence>
<evidence type="ECO:0000313" key="10">
    <source>
        <dbReference type="EMBL" id="QPJ65501.1"/>
    </source>
</evidence>
<evidence type="ECO:0000256" key="2">
    <source>
        <dbReference type="ARBA" id="ARBA00022532"/>
    </source>
</evidence>
<keyword evidence="6 7" id="KW-0460">Magnesium</keyword>
<dbReference type="Gene3D" id="3.30.1490.20">
    <property type="entry name" value="ATP-grasp fold, A domain"/>
    <property type="match status" value="1"/>
</dbReference>
<dbReference type="Pfam" id="PF00549">
    <property type="entry name" value="Ligase_CoA"/>
    <property type="match status" value="1"/>
</dbReference>
<dbReference type="InterPro" id="IPR005811">
    <property type="entry name" value="SUCC_ACL_C"/>
</dbReference>
<evidence type="ECO:0000256" key="6">
    <source>
        <dbReference type="ARBA" id="ARBA00022842"/>
    </source>
</evidence>
<dbReference type="SUPFAM" id="SSF56059">
    <property type="entry name" value="Glutathione synthetase ATP-binding domain-like"/>
    <property type="match status" value="1"/>
</dbReference>
<dbReference type="NCBIfam" id="TIGR01016">
    <property type="entry name" value="sucCoAbeta"/>
    <property type="match status" value="1"/>
</dbReference>
<feature type="binding site" evidence="7">
    <location>
        <position position="102"/>
    </location>
    <ligand>
        <name>ATP</name>
        <dbReference type="ChEBI" id="CHEBI:30616"/>
    </ligand>
</feature>
<feature type="binding site" evidence="7">
    <location>
        <position position="213"/>
    </location>
    <ligand>
        <name>Mg(2+)</name>
        <dbReference type="ChEBI" id="CHEBI:18420"/>
    </ligand>
</feature>
<feature type="binding site" evidence="7">
    <location>
        <position position="107"/>
    </location>
    <ligand>
        <name>ATP</name>
        <dbReference type="ChEBI" id="CHEBI:30616"/>
    </ligand>
</feature>
<dbReference type="FunFam" id="3.30.470.20:FF:000002">
    <property type="entry name" value="Succinate--CoA ligase [ADP-forming] subunit beta"/>
    <property type="match status" value="1"/>
</dbReference>
<dbReference type="GO" id="GO:0000287">
    <property type="term" value="F:magnesium ion binding"/>
    <property type="evidence" value="ECO:0007669"/>
    <property type="project" value="UniProtKB-UniRule"/>
</dbReference>
<dbReference type="UniPathway" id="UPA00223">
    <property type="reaction ID" value="UER00999"/>
</dbReference>
<dbReference type="FunFam" id="3.30.1490.20:FF:000002">
    <property type="entry name" value="Succinate--CoA ligase [ADP-forming] subunit beta"/>
    <property type="match status" value="1"/>
</dbReference>
<dbReference type="GO" id="GO:0005524">
    <property type="term" value="F:ATP binding"/>
    <property type="evidence" value="ECO:0007669"/>
    <property type="project" value="UniProtKB-UniRule"/>
</dbReference>
<dbReference type="InterPro" id="IPR005809">
    <property type="entry name" value="Succ_CoA_ligase-like_bsu"/>
</dbReference>
<keyword evidence="7 8" id="KW-0067">ATP-binding</keyword>
<dbReference type="GO" id="GO:0005829">
    <property type="term" value="C:cytosol"/>
    <property type="evidence" value="ECO:0007669"/>
    <property type="project" value="TreeGrafter"/>
</dbReference>
<evidence type="ECO:0000256" key="4">
    <source>
        <dbReference type="ARBA" id="ARBA00022723"/>
    </source>
</evidence>
<dbReference type="NCBIfam" id="NF001913">
    <property type="entry name" value="PRK00696.1"/>
    <property type="match status" value="1"/>
</dbReference>
<dbReference type="InterPro" id="IPR011761">
    <property type="entry name" value="ATP-grasp"/>
</dbReference>
<feature type="binding site" evidence="7">
    <location>
        <position position="199"/>
    </location>
    <ligand>
        <name>Mg(2+)</name>
        <dbReference type="ChEBI" id="CHEBI:18420"/>
    </ligand>
</feature>
<evidence type="ECO:0000259" key="9">
    <source>
        <dbReference type="PROSITE" id="PS50975"/>
    </source>
</evidence>
<dbReference type="InterPro" id="IPR017866">
    <property type="entry name" value="Succ-CoA_synthase_bsu_CS"/>
</dbReference>
<dbReference type="PANTHER" id="PTHR11815">
    <property type="entry name" value="SUCCINYL-COA SYNTHETASE BETA CHAIN"/>
    <property type="match status" value="1"/>
</dbReference>
<dbReference type="Gene3D" id="3.40.50.261">
    <property type="entry name" value="Succinyl-CoA synthetase domains"/>
    <property type="match status" value="1"/>
</dbReference>
<name>A0A7T0C2W7_9BACT</name>
<dbReference type="PROSITE" id="PS50975">
    <property type="entry name" value="ATP_GRASP"/>
    <property type="match status" value="1"/>
</dbReference>
<dbReference type="InterPro" id="IPR013650">
    <property type="entry name" value="ATP-grasp_succ-CoA_synth-type"/>
</dbReference>